<feature type="region of interest" description="Disordered" evidence="1">
    <location>
        <begin position="1"/>
        <end position="27"/>
    </location>
</feature>
<keyword evidence="3" id="KW-1185">Reference proteome</keyword>
<comment type="caution">
    <text evidence="2">The sequence shown here is derived from an EMBL/GenBank/DDBJ whole genome shotgun (WGS) entry which is preliminary data.</text>
</comment>
<name>A0A7M4DJH5_9MICO</name>
<proteinExistence type="predicted"/>
<evidence type="ECO:0000313" key="2">
    <source>
        <dbReference type="EMBL" id="VZO37189.1"/>
    </source>
</evidence>
<dbReference type="Proteomes" id="UP000419743">
    <property type="component" value="Unassembled WGS sequence"/>
</dbReference>
<evidence type="ECO:0000313" key="3">
    <source>
        <dbReference type="Proteomes" id="UP000419743"/>
    </source>
</evidence>
<organism evidence="2 3">
    <name type="scientific">Occultella aeris</name>
    <dbReference type="NCBI Taxonomy" id="2761496"/>
    <lineage>
        <taxon>Bacteria</taxon>
        <taxon>Bacillati</taxon>
        <taxon>Actinomycetota</taxon>
        <taxon>Actinomycetes</taxon>
        <taxon>Micrococcales</taxon>
        <taxon>Ruaniaceae</taxon>
        <taxon>Occultella</taxon>
    </lineage>
</organism>
<reference evidence="2 3" key="1">
    <citation type="submission" date="2019-11" db="EMBL/GenBank/DDBJ databases">
        <authorList>
            <person name="Criscuolo A."/>
        </authorList>
    </citation>
    <scope>NUCLEOTIDE SEQUENCE [LARGE SCALE GENOMIC DNA]</scope>
    <source>
        <strain evidence="2">CIP111667</strain>
    </source>
</reference>
<protein>
    <submittedName>
        <fullName evidence="2">AAA-like domain protein</fullName>
    </submittedName>
</protein>
<dbReference type="InterPro" id="IPR027417">
    <property type="entry name" value="P-loop_NTPase"/>
</dbReference>
<dbReference type="AlphaFoldDB" id="A0A7M4DJH5"/>
<gene>
    <name evidence="2" type="ORF">HALOF300_02282</name>
</gene>
<feature type="compositionally biased region" description="Low complexity" evidence="1">
    <location>
        <begin position="1"/>
        <end position="18"/>
    </location>
</feature>
<evidence type="ECO:0000256" key="1">
    <source>
        <dbReference type="SAM" id="MobiDB-lite"/>
    </source>
</evidence>
<dbReference type="Gene3D" id="3.40.50.300">
    <property type="entry name" value="P-loop containing nucleotide triphosphate hydrolases"/>
    <property type="match status" value="2"/>
</dbReference>
<accession>A0A7M4DJH5</accession>
<dbReference type="SUPFAM" id="SSF52540">
    <property type="entry name" value="P-loop containing nucleoside triphosphate hydrolases"/>
    <property type="match status" value="1"/>
</dbReference>
<sequence>MRAQLRTLTRATRPQAAPRRGRAREEDEDLPYVDLGGRWGRLREAMWSPIGARTPMHIASSVDAGVLTPFVAADTELLKGPAQGVSPWDEMVIRMDPWDLYRADLVDSVGLCAWGTMGSGKTYALQTAALRLIGYGRHVIVEEDPKGEWAALAEAVGGQVLRAGPAAGTKMNPLAAPTARATSSPGASGKMLAAHRGNILRQIVSILRSGKAFTEDEEPCIDAVVDAIETGQCRASIPGVVDYLDDPPGDLVRLVGAQAPGVLHLVLRRLISGPLAGMVDTETSTVLDPASPMICIDTSMLLGADPVTKAIASACIGAWVDALLACQDGRFRIVLEEEAWAKLRNRYSAQAIDTRLRMTGLWRCSNWLIFHELNDIGQMADDGAHRELVRGIISKSPIKLVYRQSPAALALFREFVQPTDDELATVASLSPHVGLWRLGEQMSVLVHSETVPTSHVLFDNSAGRAG</sequence>
<dbReference type="EMBL" id="CACRYJ010000031">
    <property type="protein sequence ID" value="VZO37189.1"/>
    <property type="molecule type" value="Genomic_DNA"/>
</dbReference>